<comment type="cofactor">
    <cofactor evidence="6">
        <name>Zn(2+)</name>
        <dbReference type="ChEBI" id="CHEBI:29105"/>
    </cofactor>
    <text evidence="6">Binds 1 zinc ion.</text>
</comment>
<keyword evidence="10" id="KW-1185">Reference proteome</keyword>
<organism evidence="9 10">
    <name type="scientific">Cellulosilyticum lentocellum (strain ATCC 49066 / DSM 5427 / NCIMB 11756 / RHM5)</name>
    <name type="common">Clostridium lentocellum</name>
    <dbReference type="NCBI Taxonomy" id="642492"/>
    <lineage>
        <taxon>Bacteria</taxon>
        <taxon>Bacillati</taxon>
        <taxon>Bacillota</taxon>
        <taxon>Clostridia</taxon>
        <taxon>Lachnospirales</taxon>
        <taxon>Cellulosilyticaceae</taxon>
        <taxon>Cellulosilyticum</taxon>
    </lineage>
</organism>
<evidence type="ECO:0000259" key="8">
    <source>
        <dbReference type="Pfam" id="PF08439"/>
    </source>
</evidence>
<dbReference type="HOGENOM" id="CLU_021290_2_0_9"/>
<dbReference type="InterPro" id="IPR013647">
    <property type="entry name" value="OligopepF_N_dom"/>
</dbReference>
<dbReference type="CDD" id="cd09608">
    <property type="entry name" value="M3B_PepF"/>
    <property type="match status" value="1"/>
</dbReference>
<evidence type="ECO:0000256" key="6">
    <source>
        <dbReference type="RuleBase" id="RU368091"/>
    </source>
</evidence>
<dbReference type="Pfam" id="PF08439">
    <property type="entry name" value="Peptidase_M3_N"/>
    <property type="match status" value="1"/>
</dbReference>
<dbReference type="InterPro" id="IPR045090">
    <property type="entry name" value="Pept_M3A_M3B"/>
</dbReference>
<evidence type="ECO:0000256" key="3">
    <source>
        <dbReference type="ARBA" id="ARBA00022801"/>
    </source>
</evidence>
<feature type="domain" description="Peptidase M3A/M3B catalytic" evidence="7">
    <location>
        <begin position="205"/>
        <end position="586"/>
    </location>
</feature>
<dbReference type="GO" id="GO:0046872">
    <property type="term" value="F:metal ion binding"/>
    <property type="evidence" value="ECO:0007669"/>
    <property type="project" value="UniProtKB-UniRule"/>
</dbReference>
<dbReference type="Pfam" id="PF01432">
    <property type="entry name" value="Peptidase_M3"/>
    <property type="match status" value="1"/>
</dbReference>
<dbReference type="InterPro" id="IPR001567">
    <property type="entry name" value="Pept_M3A_M3B_dom"/>
</dbReference>
<accession>F2JN74</accession>
<name>F2JN74_CELLD</name>
<sequence length="600" mass="68919">MSTSQPKRQDVKIEDTWKLEDLFETDLLFENTLSETKKLLDKFNPYEGKLTSNPHTLLTFLKLQDTFGEALGKLYVYAHMRLHQDGSNAYYQDLASQSEDLSVAASEALAFSGPELTQLTAAQLDTFFKELPELRHYERYLNEILRQKTHILTSEMEAVLARVGELGTMPQNTFSMLNNVDMKFPTVENAKGETVRLTHGNYIPLMESQNRSVRESAFTALYNTYTSYKNTISTLFAANIKQYGFFSSMRHFETPLHSALSENNIPVTVYHELIHTVNNNLSIMHDYVTLRKEELGLDTLHMYDLFVPMIKDFEKEISYEESCDILLKALAPLGEDYLAIVKEALDNRWIDKYENEGKRSGAYSWGSYGAPHPYILLNYSPNINSLFTLAHEMGHALHSYYSHHHQPHIYGDYCIFVAEVASTVNEALLMNYLLETTQEETYKRYLINYFMEQFRSTLYRQTMFAEFELMMHTASQEGKTLTADYLCDTYYELVKKYHGPSIEVDAAIAMEWARIPHFYTPFYVYQYATGYSAAITLSERILKEGTEAVKDYKAFLSGGSSKDPIDLLKIAGVDMSTSAPIAKALEVFNSLIIQFKQTKK</sequence>
<dbReference type="InterPro" id="IPR042088">
    <property type="entry name" value="OligoPept_F_C"/>
</dbReference>
<dbReference type="EMBL" id="CP002582">
    <property type="protein sequence ID" value="ADZ83528.1"/>
    <property type="molecule type" value="Genomic_DNA"/>
</dbReference>
<dbReference type="STRING" id="642492.Clole_1805"/>
<dbReference type="InterPro" id="IPR004438">
    <property type="entry name" value="Peptidase_M3B"/>
</dbReference>
<dbReference type="EC" id="3.4.24.-" evidence="6"/>
<evidence type="ECO:0000256" key="5">
    <source>
        <dbReference type="ARBA" id="ARBA00023049"/>
    </source>
</evidence>
<proteinExistence type="inferred from homology"/>
<dbReference type="NCBIfam" id="TIGR00181">
    <property type="entry name" value="pepF"/>
    <property type="match status" value="1"/>
</dbReference>
<evidence type="ECO:0000256" key="4">
    <source>
        <dbReference type="ARBA" id="ARBA00022833"/>
    </source>
</evidence>
<evidence type="ECO:0000259" key="7">
    <source>
        <dbReference type="Pfam" id="PF01432"/>
    </source>
</evidence>
<dbReference type="eggNOG" id="COG1164">
    <property type="taxonomic scope" value="Bacteria"/>
</dbReference>
<reference evidence="9 10" key="1">
    <citation type="journal article" date="2011" name="J. Bacteriol.">
        <title>Complete genome sequence of the cellulose-degrading bacterium Cellulosilyticum lentocellum.</title>
        <authorList>
            <consortium name="US DOE Joint Genome Institute"/>
            <person name="Miller D.A."/>
            <person name="Suen G."/>
            <person name="Bruce D."/>
            <person name="Copeland A."/>
            <person name="Cheng J.F."/>
            <person name="Detter C."/>
            <person name="Goodwin L.A."/>
            <person name="Han C.S."/>
            <person name="Hauser L.J."/>
            <person name="Land M.L."/>
            <person name="Lapidus A."/>
            <person name="Lucas S."/>
            <person name="Meincke L."/>
            <person name="Pitluck S."/>
            <person name="Tapia R."/>
            <person name="Teshima H."/>
            <person name="Woyke T."/>
            <person name="Fox B.G."/>
            <person name="Angert E.R."/>
            <person name="Currie C.R."/>
        </authorList>
    </citation>
    <scope>NUCLEOTIDE SEQUENCE [LARGE SCALE GENOMIC DNA]</scope>
    <source>
        <strain evidence="10">ATCC 49066 / DSM 5427 / NCIMB 11756 / RHM5</strain>
    </source>
</reference>
<dbReference type="KEGG" id="cle:Clole_1805"/>
<comment type="similarity">
    <text evidence="6">Belongs to the peptidase M3B family.</text>
</comment>
<protein>
    <recommendedName>
        <fullName evidence="6">Oligopeptidase F</fullName>
        <ecNumber evidence="6">3.4.24.-</ecNumber>
    </recommendedName>
</protein>
<evidence type="ECO:0000313" key="9">
    <source>
        <dbReference type="EMBL" id="ADZ83528.1"/>
    </source>
</evidence>
<keyword evidence="2 6" id="KW-0479">Metal-binding</keyword>
<dbReference type="GO" id="GO:0006508">
    <property type="term" value="P:proteolysis"/>
    <property type="evidence" value="ECO:0007669"/>
    <property type="project" value="UniProtKB-KW"/>
</dbReference>
<dbReference type="Gene3D" id="1.10.1370.20">
    <property type="entry name" value="Oligoendopeptidase f, C-terminal domain"/>
    <property type="match status" value="1"/>
</dbReference>
<dbReference type="PANTHER" id="PTHR11804:SF84">
    <property type="entry name" value="SACCHAROLYSIN"/>
    <property type="match status" value="1"/>
</dbReference>
<dbReference type="Gene3D" id="1.20.140.70">
    <property type="entry name" value="Oligopeptidase f, N-terminal domain"/>
    <property type="match status" value="1"/>
</dbReference>
<dbReference type="PANTHER" id="PTHR11804">
    <property type="entry name" value="PROTEASE M3 THIMET OLIGOPEPTIDASE-RELATED"/>
    <property type="match status" value="1"/>
</dbReference>
<evidence type="ECO:0000256" key="1">
    <source>
        <dbReference type="ARBA" id="ARBA00022670"/>
    </source>
</evidence>
<keyword evidence="3 6" id="KW-0378">Hydrolase</keyword>
<dbReference type="Proteomes" id="UP000008467">
    <property type="component" value="Chromosome"/>
</dbReference>
<keyword evidence="5 6" id="KW-0482">Metalloprotease</keyword>
<comment type="function">
    <text evidence="6">Has oligopeptidase activity and degrades a variety of small bioactive peptides.</text>
</comment>
<keyword evidence="1 6" id="KW-0645">Protease</keyword>
<dbReference type="Gene3D" id="1.10.287.830">
    <property type="entry name" value="putative peptidase helix hairpin domain like"/>
    <property type="match status" value="1"/>
</dbReference>
<keyword evidence="4 6" id="KW-0862">Zinc</keyword>
<evidence type="ECO:0000313" key="10">
    <source>
        <dbReference type="Proteomes" id="UP000008467"/>
    </source>
</evidence>
<dbReference type="GO" id="GO:0006518">
    <property type="term" value="P:peptide metabolic process"/>
    <property type="evidence" value="ECO:0007669"/>
    <property type="project" value="TreeGrafter"/>
</dbReference>
<gene>
    <name evidence="9" type="ordered locus">Clole_1805</name>
</gene>
<dbReference type="GO" id="GO:0004222">
    <property type="term" value="F:metalloendopeptidase activity"/>
    <property type="evidence" value="ECO:0007669"/>
    <property type="project" value="UniProtKB-UniRule"/>
</dbReference>
<dbReference type="AlphaFoldDB" id="F2JN74"/>
<dbReference type="RefSeq" id="WP_013656825.1">
    <property type="nucleotide sequence ID" value="NC_015275.1"/>
</dbReference>
<feature type="domain" description="Oligopeptidase F N-terminal" evidence="8">
    <location>
        <begin position="115"/>
        <end position="184"/>
    </location>
</feature>
<dbReference type="SUPFAM" id="SSF55486">
    <property type="entry name" value="Metalloproteases ('zincins'), catalytic domain"/>
    <property type="match status" value="1"/>
</dbReference>
<evidence type="ECO:0000256" key="2">
    <source>
        <dbReference type="ARBA" id="ARBA00022723"/>
    </source>
</evidence>